<dbReference type="InterPro" id="IPR013750">
    <property type="entry name" value="GHMP_kinase_C_dom"/>
</dbReference>
<evidence type="ECO:0000256" key="6">
    <source>
        <dbReference type="ARBA" id="ARBA00022777"/>
    </source>
</evidence>
<feature type="domain" description="GHMP kinase C-terminal" evidence="14">
    <location>
        <begin position="254"/>
        <end position="334"/>
    </location>
</feature>
<dbReference type="PROSITE" id="PS00627">
    <property type="entry name" value="GHMP_KINASES_ATP"/>
    <property type="match status" value="1"/>
</dbReference>
<keyword evidence="12" id="KW-0175">Coiled coil</keyword>
<comment type="caution">
    <text evidence="16">The sequence shown here is derived from an EMBL/GenBank/DDBJ whole genome shotgun (WGS) entry which is preliminary data.</text>
</comment>
<evidence type="ECO:0000256" key="3">
    <source>
        <dbReference type="ARBA" id="ARBA00022679"/>
    </source>
</evidence>
<feature type="domain" description="GHMP kinase N-terminal" evidence="13">
    <location>
        <begin position="72"/>
        <end position="157"/>
    </location>
</feature>
<keyword evidence="9" id="KW-0299">Galactose metabolism</keyword>
<dbReference type="Pfam" id="PF10509">
    <property type="entry name" value="GalKase_gal_bdg"/>
    <property type="match status" value="1"/>
</dbReference>
<keyword evidence="2" id="KW-0963">Cytoplasm</keyword>
<dbReference type="InterPro" id="IPR019539">
    <property type="entry name" value="GalKase_N"/>
</dbReference>
<keyword evidence="6 16" id="KW-0418">Kinase</keyword>
<protein>
    <recommendedName>
        <fullName evidence="11">Galactokinase</fullName>
        <ecNumber evidence="11">2.7.1.6</ecNumber>
    </recommendedName>
</protein>
<dbReference type="SUPFAM" id="SSF55060">
    <property type="entry name" value="GHMP Kinase, C-terminal domain"/>
    <property type="match status" value="1"/>
</dbReference>
<evidence type="ECO:0000256" key="10">
    <source>
        <dbReference type="ARBA" id="ARBA00023277"/>
    </source>
</evidence>
<evidence type="ECO:0000256" key="4">
    <source>
        <dbReference type="ARBA" id="ARBA00022723"/>
    </source>
</evidence>
<dbReference type="Gene3D" id="3.30.230.10">
    <property type="match status" value="1"/>
</dbReference>
<dbReference type="GO" id="GO:0006012">
    <property type="term" value="P:galactose metabolic process"/>
    <property type="evidence" value="ECO:0007669"/>
    <property type="project" value="UniProtKB-UniRule"/>
</dbReference>
<dbReference type="AlphaFoldDB" id="A0A7C4W3J0"/>
<dbReference type="InterPro" id="IPR019741">
    <property type="entry name" value="Galactokinase_CS"/>
</dbReference>
<evidence type="ECO:0000259" key="15">
    <source>
        <dbReference type="Pfam" id="PF10509"/>
    </source>
</evidence>
<dbReference type="GO" id="GO:0005524">
    <property type="term" value="F:ATP binding"/>
    <property type="evidence" value="ECO:0007669"/>
    <property type="project" value="UniProtKB-UniRule"/>
</dbReference>
<dbReference type="PRINTS" id="PR00959">
    <property type="entry name" value="MEVGALKINASE"/>
</dbReference>
<dbReference type="InterPro" id="IPR006204">
    <property type="entry name" value="GHMP_kinase_N_dom"/>
</dbReference>
<keyword evidence="10" id="KW-0119">Carbohydrate metabolism</keyword>
<gene>
    <name evidence="16" type="ORF">ENT77_02155</name>
</gene>
<dbReference type="InterPro" id="IPR006203">
    <property type="entry name" value="GHMP_knse_ATP-bd_CS"/>
</dbReference>
<proteinExistence type="inferred from homology"/>
<dbReference type="GO" id="GO:0046872">
    <property type="term" value="F:metal ion binding"/>
    <property type="evidence" value="ECO:0007669"/>
    <property type="project" value="UniProtKB-KW"/>
</dbReference>
<feature type="domain" description="Galactokinase N-terminal" evidence="15">
    <location>
        <begin position="6"/>
        <end position="41"/>
    </location>
</feature>
<dbReference type="PANTHER" id="PTHR10457">
    <property type="entry name" value="MEVALONATE KINASE/GALACTOKINASE"/>
    <property type="match status" value="1"/>
</dbReference>
<evidence type="ECO:0000259" key="13">
    <source>
        <dbReference type="Pfam" id="PF00288"/>
    </source>
</evidence>
<dbReference type="GO" id="GO:0005829">
    <property type="term" value="C:cytosol"/>
    <property type="evidence" value="ECO:0007669"/>
    <property type="project" value="TreeGrafter"/>
</dbReference>
<feature type="coiled-coil region" evidence="12">
    <location>
        <begin position="198"/>
        <end position="248"/>
    </location>
</feature>
<dbReference type="NCBIfam" id="TIGR00131">
    <property type="entry name" value="gal_kin"/>
    <property type="match status" value="1"/>
</dbReference>
<evidence type="ECO:0000256" key="1">
    <source>
        <dbReference type="ARBA" id="ARBA00006566"/>
    </source>
</evidence>
<keyword evidence="4" id="KW-0479">Metal-binding</keyword>
<keyword evidence="5" id="KW-0547">Nucleotide-binding</keyword>
<evidence type="ECO:0000313" key="16">
    <source>
        <dbReference type="EMBL" id="HGU39990.1"/>
    </source>
</evidence>
<dbReference type="InterPro" id="IPR006206">
    <property type="entry name" value="Mevalonate/galactokinase"/>
</dbReference>
<dbReference type="SUPFAM" id="SSF54211">
    <property type="entry name" value="Ribosomal protein S5 domain 2-like"/>
    <property type="match status" value="1"/>
</dbReference>
<keyword evidence="7" id="KW-0067">ATP-binding</keyword>
<evidence type="ECO:0000256" key="9">
    <source>
        <dbReference type="ARBA" id="ARBA00023144"/>
    </source>
</evidence>
<dbReference type="InterPro" id="IPR014721">
    <property type="entry name" value="Ribsml_uS5_D2-typ_fold_subgr"/>
</dbReference>
<dbReference type="Pfam" id="PF08544">
    <property type="entry name" value="GHMP_kinases_C"/>
    <property type="match status" value="1"/>
</dbReference>
<dbReference type="InterPro" id="IPR036554">
    <property type="entry name" value="GHMP_kinase_C_sf"/>
</dbReference>
<comment type="similarity">
    <text evidence="1">Belongs to the GHMP kinase family. GalK subfamily.</text>
</comment>
<dbReference type="NCBIfam" id="NF003006">
    <property type="entry name" value="PRK03817.1"/>
    <property type="match status" value="1"/>
</dbReference>
<evidence type="ECO:0000256" key="11">
    <source>
        <dbReference type="NCBIfam" id="TIGR00131"/>
    </source>
</evidence>
<keyword evidence="8" id="KW-0460">Magnesium</keyword>
<dbReference type="EMBL" id="DSZY01000012">
    <property type="protein sequence ID" value="HGU39990.1"/>
    <property type="molecule type" value="Genomic_DNA"/>
</dbReference>
<dbReference type="PANTHER" id="PTHR10457:SF7">
    <property type="entry name" value="GALACTOKINASE-RELATED"/>
    <property type="match status" value="1"/>
</dbReference>
<evidence type="ECO:0000259" key="14">
    <source>
        <dbReference type="Pfam" id="PF08544"/>
    </source>
</evidence>
<dbReference type="GO" id="GO:0004335">
    <property type="term" value="F:galactokinase activity"/>
    <property type="evidence" value="ECO:0007669"/>
    <property type="project" value="UniProtKB-UniRule"/>
</dbReference>
<sequence>MRTSKIIVYSPGRANLIGEHTDYNDGYVLPFAIKRYVKIEIQPSNVFKIYSEQTKRGIQFHKLEKTNSWVDYVIGMVVKLMERGYEVQPFDMRIDSELPMGAGLSSSAALEVGVGYAITKMMSYDISRVELAEIAHACEVEFVGVRCGIMDQYTVALAKEGHALFLDTLTKEYKYVPLRLDGAKIFLIDSGVKHELGNSEYNRRRQECEEALLMMRKKSFREVTLEDVEKLEDEVLRKRAQHVVTENERVLKTLSALETDNFKLVGKYLYESHYSLRDNYEVSCPEIDFIVEYLEGHPSVYGARIVGAGFGGSVIVLAESDFVKIFEILKDKYRNRYGIELKMMEVYPSEGVFAHE</sequence>
<keyword evidence="3 16" id="KW-0808">Transferase</keyword>
<name>A0A7C4W3J0_9BACT</name>
<evidence type="ECO:0000256" key="5">
    <source>
        <dbReference type="ARBA" id="ARBA00022741"/>
    </source>
</evidence>
<dbReference type="PROSITE" id="PS00106">
    <property type="entry name" value="GALACTOKINASE"/>
    <property type="match status" value="1"/>
</dbReference>
<dbReference type="Gene3D" id="3.30.70.890">
    <property type="entry name" value="GHMP kinase, C-terminal domain"/>
    <property type="match status" value="1"/>
</dbReference>
<dbReference type="Pfam" id="PF00288">
    <property type="entry name" value="GHMP_kinases_N"/>
    <property type="match status" value="1"/>
</dbReference>
<dbReference type="EC" id="2.7.1.6" evidence="11"/>
<evidence type="ECO:0000256" key="12">
    <source>
        <dbReference type="SAM" id="Coils"/>
    </source>
</evidence>
<dbReference type="FunFam" id="3.30.230.10:FF:000017">
    <property type="entry name" value="Galactokinase"/>
    <property type="match status" value="1"/>
</dbReference>
<accession>A0A7C4W3J0</accession>
<organism evidence="16">
    <name type="scientific">Fervidobacterium thailandense</name>
    <dbReference type="NCBI Taxonomy" id="1008305"/>
    <lineage>
        <taxon>Bacteria</taxon>
        <taxon>Thermotogati</taxon>
        <taxon>Thermotogota</taxon>
        <taxon>Thermotogae</taxon>
        <taxon>Thermotogales</taxon>
        <taxon>Fervidobacteriaceae</taxon>
        <taxon>Fervidobacterium</taxon>
    </lineage>
</organism>
<dbReference type="PIRSF" id="PIRSF000530">
    <property type="entry name" value="Galactokinase"/>
    <property type="match status" value="1"/>
</dbReference>
<evidence type="ECO:0000256" key="8">
    <source>
        <dbReference type="ARBA" id="ARBA00022842"/>
    </source>
</evidence>
<dbReference type="FunFam" id="3.30.70.890:FF:000001">
    <property type="entry name" value="Galactokinase"/>
    <property type="match status" value="1"/>
</dbReference>
<evidence type="ECO:0000256" key="2">
    <source>
        <dbReference type="ARBA" id="ARBA00022490"/>
    </source>
</evidence>
<dbReference type="InterPro" id="IPR000705">
    <property type="entry name" value="Galactokinase"/>
</dbReference>
<dbReference type="InterPro" id="IPR020568">
    <property type="entry name" value="Ribosomal_Su5_D2-typ_SF"/>
</dbReference>
<evidence type="ECO:0000256" key="7">
    <source>
        <dbReference type="ARBA" id="ARBA00022840"/>
    </source>
</evidence>
<dbReference type="PRINTS" id="PR00473">
    <property type="entry name" value="GALCTOKINASE"/>
</dbReference>
<reference evidence="16" key="1">
    <citation type="journal article" date="2020" name="mSystems">
        <title>Genome- and Community-Level Interaction Insights into Carbon Utilization and Element Cycling Functions of Hydrothermarchaeota in Hydrothermal Sediment.</title>
        <authorList>
            <person name="Zhou Z."/>
            <person name="Liu Y."/>
            <person name="Xu W."/>
            <person name="Pan J."/>
            <person name="Luo Z.H."/>
            <person name="Li M."/>
        </authorList>
    </citation>
    <scope>NUCLEOTIDE SEQUENCE [LARGE SCALE GENOMIC DNA]</scope>
    <source>
        <strain evidence="16">SpSt-609</strain>
    </source>
</reference>